<dbReference type="InterPro" id="IPR025327">
    <property type="entry name" value="DUF4233"/>
</dbReference>
<accession>A0A142KL37</accession>
<keyword evidence="5" id="KW-1185">Reference proteome</keyword>
<feature type="transmembrane region" description="Helical" evidence="1">
    <location>
        <begin position="41"/>
        <end position="60"/>
    </location>
</feature>
<feature type="transmembrane region" description="Helical" evidence="1">
    <location>
        <begin position="72"/>
        <end position="99"/>
    </location>
</feature>
<dbReference type="EMBL" id="CP014352">
    <property type="protein sequence ID" value="AMS06825.1"/>
    <property type="molecule type" value="Genomic_DNA"/>
</dbReference>
<evidence type="ECO:0000313" key="3">
    <source>
        <dbReference type="EMBL" id="AOZ45609.1"/>
    </source>
</evidence>
<dbReference type="EMBL" id="CP015970">
    <property type="protein sequence ID" value="AOZ45609.1"/>
    <property type="molecule type" value="Genomic_DNA"/>
</dbReference>
<dbReference type="Proteomes" id="UP000178666">
    <property type="component" value="Chromosome"/>
</dbReference>
<reference evidence="3 5" key="1">
    <citation type="journal article" date="2016" name="Plant Dis.">
        <title>Improved production of propionic acid using genome shuffling.</title>
        <authorList>
            <person name="Luna-Flores C.H."/>
            <person name="Palfreyman R.W."/>
            <person name="Kromer J.O."/>
            <person name="Nielsen L.K."/>
            <person name="Marcellin E."/>
        </authorList>
    </citation>
    <scope>NUCLEOTIDE SEQUENCE [LARGE SCALE GENOMIC DNA]</scope>
    <source>
        <strain evidence="3 5">F3E8</strain>
    </source>
</reference>
<feature type="transmembrane region" description="Helical" evidence="1">
    <location>
        <begin position="12"/>
        <end position="35"/>
    </location>
</feature>
<keyword evidence="1" id="KW-1133">Transmembrane helix</keyword>
<evidence type="ECO:0000313" key="4">
    <source>
        <dbReference type="Proteomes" id="UP000075221"/>
    </source>
</evidence>
<dbReference type="RefSeq" id="WP_015070053.1">
    <property type="nucleotide sequence ID" value="NZ_CP013126.1"/>
</dbReference>
<dbReference type="GeneID" id="88086228"/>
<organism evidence="2 4">
    <name type="scientific">Acidipropionibacterium acidipropionici</name>
    <dbReference type="NCBI Taxonomy" id="1748"/>
    <lineage>
        <taxon>Bacteria</taxon>
        <taxon>Bacillati</taxon>
        <taxon>Actinomycetota</taxon>
        <taxon>Actinomycetes</taxon>
        <taxon>Propionibacteriales</taxon>
        <taxon>Propionibacteriaceae</taxon>
        <taxon>Acidipropionibacterium</taxon>
    </lineage>
</organism>
<dbReference type="Proteomes" id="UP000075221">
    <property type="component" value="Chromosome"/>
</dbReference>
<proteinExistence type="predicted"/>
<dbReference type="OMA" id="LATPMMY"/>
<dbReference type="AlphaFoldDB" id="A0A142KL37"/>
<name>A0A142KL37_9ACTN</name>
<gene>
    <name evidence="3" type="ORF">A8L58_01525</name>
    <name evidence="2" type="ORF">AXH35_16590</name>
</gene>
<reference evidence="2 4" key="2">
    <citation type="submission" date="2016-02" db="EMBL/GenBank/DDBJ databases">
        <title>Complete Genome Sequence of Propionibacterium acidipropionici ATCC 55737.</title>
        <authorList>
            <person name="Luna Flores C.H."/>
            <person name="Nielsen L.K."/>
            <person name="Marcellin E."/>
        </authorList>
    </citation>
    <scope>NUCLEOTIDE SEQUENCE [LARGE SCALE GENOMIC DNA]</scope>
    <source>
        <strain evidence="2 4">ATCC 55737</strain>
    </source>
</reference>
<sequence length="118" mass="12301">MRPGLNRDNPMVSALAATLVFEAVVFVLAVPGMIVISDVSLAMSVAAGGLGIVMSLAAAAGLRRGWGYPLGWLTQVVAVLSGLLTPMMYLVGGIFAVIWSSSFVLGRRLEGRRPADPS</sequence>
<dbReference type="KEGG" id="aaci:ASQ49_14570"/>
<evidence type="ECO:0000313" key="2">
    <source>
        <dbReference type="EMBL" id="AMS06825.1"/>
    </source>
</evidence>
<keyword evidence="1" id="KW-0812">Transmembrane</keyword>
<dbReference type="OrthoDB" id="3267755at2"/>
<evidence type="ECO:0000256" key="1">
    <source>
        <dbReference type="SAM" id="Phobius"/>
    </source>
</evidence>
<dbReference type="Pfam" id="PF14017">
    <property type="entry name" value="DUF4233"/>
    <property type="match status" value="1"/>
</dbReference>
<protein>
    <submittedName>
        <fullName evidence="2">Uncharacterized protein</fullName>
    </submittedName>
</protein>
<evidence type="ECO:0000313" key="5">
    <source>
        <dbReference type="Proteomes" id="UP000178666"/>
    </source>
</evidence>
<keyword evidence="1" id="KW-0472">Membrane</keyword>